<dbReference type="Proteomes" id="UP000050761">
    <property type="component" value="Unassembled WGS sequence"/>
</dbReference>
<dbReference type="AlphaFoldDB" id="A0A183GSY4"/>
<proteinExistence type="predicted"/>
<keyword evidence="1" id="KW-0812">Transmembrane</keyword>
<evidence type="ECO:0000313" key="4">
    <source>
        <dbReference type="Proteomes" id="UP000050761"/>
    </source>
</evidence>
<evidence type="ECO:0000256" key="1">
    <source>
        <dbReference type="SAM" id="Phobius"/>
    </source>
</evidence>
<dbReference type="PROSITE" id="PS50172">
    <property type="entry name" value="BRCT"/>
    <property type="match status" value="1"/>
</dbReference>
<protein>
    <submittedName>
        <fullName evidence="5">BRCT domain-containing protein</fullName>
    </submittedName>
</protein>
<gene>
    <name evidence="3" type="ORF">HPBE_LOCUS25803</name>
</gene>
<sequence>MSVNKSEALRQLVISQFFDELRARKGATLYVLPRWFFKELFIPHTDLARFQKLKELITVCGGKCLDKPWNIASPQNAFTIFMPHSTDFDAARRYEASMDGVPVSQLSVIAYMTTAVMIVLSYLKVLTADWVLDSVAEFRVLPLEPYRVRQKHSFG</sequence>
<dbReference type="SUPFAM" id="SSF52113">
    <property type="entry name" value="BRCT domain"/>
    <property type="match status" value="1"/>
</dbReference>
<keyword evidence="1" id="KW-0472">Membrane</keyword>
<keyword evidence="4" id="KW-1185">Reference proteome</keyword>
<evidence type="ECO:0000313" key="3">
    <source>
        <dbReference type="EMBL" id="VDP53988.1"/>
    </source>
</evidence>
<organism evidence="4 5">
    <name type="scientific">Heligmosomoides polygyrus</name>
    <name type="common">Parasitic roundworm</name>
    <dbReference type="NCBI Taxonomy" id="6339"/>
    <lineage>
        <taxon>Eukaryota</taxon>
        <taxon>Metazoa</taxon>
        <taxon>Ecdysozoa</taxon>
        <taxon>Nematoda</taxon>
        <taxon>Chromadorea</taxon>
        <taxon>Rhabditida</taxon>
        <taxon>Rhabditina</taxon>
        <taxon>Rhabditomorpha</taxon>
        <taxon>Strongyloidea</taxon>
        <taxon>Heligmosomidae</taxon>
        <taxon>Heligmosomoides</taxon>
    </lineage>
</organism>
<dbReference type="InterPro" id="IPR036420">
    <property type="entry name" value="BRCT_dom_sf"/>
</dbReference>
<reference evidence="5" key="2">
    <citation type="submission" date="2019-09" db="UniProtKB">
        <authorList>
            <consortium name="WormBaseParasite"/>
        </authorList>
    </citation>
    <scope>IDENTIFICATION</scope>
</reference>
<accession>A0A3P8F4A0</accession>
<keyword evidence="1" id="KW-1133">Transmembrane helix</keyword>
<dbReference type="EMBL" id="UZAH01038627">
    <property type="protein sequence ID" value="VDP53988.1"/>
    <property type="molecule type" value="Genomic_DNA"/>
</dbReference>
<dbReference type="InterPro" id="IPR001357">
    <property type="entry name" value="BRCT_dom"/>
</dbReference>
<reference evidence="3 4" key="1">
    <citation type="submission" date="2018-11" db="EMBL/GenBank/DDBJ databases">
        <authorList>
            <consortium name="Pathogen Informatics"/>
        </authorList>
    </citation>
    <scope>NUCLEOTIDE SEQUENCE [LARGE SCALE GENOMIC DNA]</scope>
</reference>
<evidence type="ECO:0000313" key="5">
    <source>
        <dbReference type="WBParaSite" id="HPBE_0002580401-mRNA-1"/>
    </source>
</evidence>
<feature type="transmembrane region" description="Helical" evidence="1">
    <location>
        <begin position="103"/>
        <end position="123"/>
    </location>
</feature>
<dbReference type="OrthoDB" id="5790173at2759"/>
<feature type="domain" description="BRCT" evidence="2">
    <location>
        <begin position="19"/>
        <end position="148"/>
    </location>
</feature>
<name>A0A183GSY4_HELPZ</name>
<accession>A0A183GSY4</accession>
<dbReference type="Gene3D" id="3.40.50.10190">
    <property type="entry name" value="BRCT domain"/>
    <property type="match status" value="1"/>
</dbReference>
<dbReference type="WBParaSite" id="HPBE_0002580401-mRNA-1">
    <property type="protein sequence ID" value="HPBE_0002580401-mRNA-1"/>
    <property type="gene ID" value="HPBE_0002580401"/>
</dbReference>
<evidence type="ECO:0000259" key="2">
    <source>
        <dbReference type="PROSITE" id="PS50172"/>
    </source>
</evidence>